<keyword evidence="5 6" id="KW-0472">Membrane</keyword>
<evidence type="ECO:0000256" key="3">
    <source>
        <dbReference type="ARBA" id="ARBA00022692"/>
    </source>
</evidence>
<sequence>MTTSASECDRTETLRSVGEDVNAPTLSAAQEVADMMRYVFFLILFLVVTVNVGSHATGDLPFKVTEMLNTQLRDKEFKAHDTQVYKCFQMITTIDELHEFLTGPFYEVVYGSDSFDADSTFPNGSTLPQRGTLGGASRIVGQVRIGQVRVRGQSCLGRMAYLSSLYDEVPTCYFDFSISRESKDPFGYEFNYTAFATRPAEPTFYSLSYNSFPAPMFAVMLPSEENVHCEAESGDYEHCEVYKSLESLRTNKFFDKATRGIFIDFALYDMHIDHVTTVRLFLEHFQGGGLSPQAEFLTYRIYCYSTTADWIQFGLSISLLFVVVYQLYCEVKAQVNKWKYFKNISNLVQLSNYFAFFAVLLFRILSSWSLPWSLSQDNFINFRSAITYYGLALNCHSFCCMLSWLKLFKFLSFIPMFGQLTRTVQQSAGKVIELLVIFFMCLLGASLAFTLGFGNLVYDYHSITASFFTLLHIVTGDIPLDELRQANRAIGPIFFMIYMFLMMFNIFIVIVSEAYSETKKEMRLLDMKMEVLSMEIVNHILHNVIFAIPFLGRYVFKPLYHRSQYATAKIAE</sequence>
<feature type="domain" description="Polycystin cation channel PKD1/PKD2" evidence="7">
    <location>
        <begin position="318"/>
        <end position="517"/>
    </location>
</feature>
<feature type="transmembrane region" description="Helical" evidence="6">
    <location>
        <begin position="350"/>
        <end position="368"/>
    </location>
</feature>
<dbReference type="Pfam" id="PF20519">
    <property type="entry name" value="Polycystin_dom"/>
    <property type="match status" value="1"/>
</dbReference>
<dbReference type="PANTHER" id="PTHR10877">
    <property type="entry name" value="POLYCYSTIN FAMILY MEMBER"/>
    <property type="match status" value="1"/>
</dbReference>
<accession>A0A1V9Y6M8</accession>
<comment type="caution">
    <text evidence="9">The sequence shown here is derived from an EMBL/GenBank/DDBJ whole genome shotgun (WGS) entry which is preliminary data.</text>
</comment>
<evidence type="ECO:0000259" key="8">
    <source>
        <dbReference type="Pfam" id="PF20519"/>
    </source>
</evidence>
<evidence type="ECO:0000313" key="9">
    <source>
        <dbReference type="EMBL" id="OQR81385.1"/>
    </source>
</evidence>
<proteinExistence type="inferred from homology"/>
<evidence type="ECO:0000256" key="1">
    <source>
        <dbReference type="ARBA" id="ARBA00004141"/>
    </source>
</evidence>
<reference evidence="9 10" key="1">
    <citation type="journal article" date="2014" name="Genome Biol. Evol.">
        <title>The secreted proteins of Achlya hypogyna and Thraustotheca clavata identify the ancestral oomycete secretome and reveal gene acquisitions by horizontal gene transfer.</title>
        <authorList>
            <person name="Misner I."/>
            <person name="Blouin N."/>
            <person name="Leonard G."/>
            <person name="Richards T.A."/>
            <person name="Lane C.E."/>
        </authorList>
    </citation>
    <scope>NUCLEOTIDE SEQUENCE [LARGE SCALE GENOMIC DNA]</scope>
    <source>
        <strain evidence="9 10">ATCC 34112</strain>
    </source>
</reference>
<dbReference type="Proteomes" id="UP000243217">
    <property type="component" value="Unassembled WGS sequence"/>
</dbReference>
<keyword evidence="3 6" id="KW-0812">Transmembrane</keyword>
<evidence type="ECO:0000256" key="5">
    <source>
        <dbReference type="ARBA" id="ARBA00023136"/>
    </source>
</evidence>
<comment type="subcellular location">
    <subcellularLocation>
        <location evidence="1">Membrane</location>
        <topology evidence="1">Multi-pass membrane protein</topology>
    </subcellularLocation>
</comment>
<evidence type="ECO:0000256" key="2">
    <source>
        <dbReference type="ARBA" id="ARBA00007200"/>
    </source>
</evidence>
<feature type="transmembrane region" description="Helical" evidence="6">
    <location>
        <begin position="492"/>
        <end position="516"/>
    </location>
</feature>
<dbReference type="Gene3D" id="1.10.287.70">
    <property type="match status" value="1"/>
</dbReference>
<dbReference type="InterPro" id="IPR013122">
    <property type="entry name" value="PKD1_2_channel"/>
</dbReference>
<dbReference type="OrthoDB" id="444119at2759"/>
<dbReference type="InterPro" id="IPR051223">
    <property type="entry name" value="Polycystin"/>
</dbReference>
<feature type="non-terminal residue" evidence="9">
    <location>
        <position position="572"/>
    </location>
</feature>
<feature type="transmembrane region" description="Helical" evidence="6">
    <location>
        <begin position="38"/>
        <end position="56"/>
    </location>
</feature>
<dbReference type="Pfam" id="PF08016">
    <property type="entry name" value="PKD_channel"/>
    <property type="match status" value="1"/>
</dbReference>
<evidence type="ECO:0000256" key="6">
    <source>
        <dbReference type="SAM" id="Phobius"/>
    </source>
</evidence>
<dbReference type="GO" id="GO:0016020">
    <property type="term" value="C:membrane"/>
    <property type="evidence" value="ECO:0007669"/>
    <property type="project" value="UniProtKB-SubCell"/>
</dbReference>
<feature type="transmembrane region" description="Helical" evidence="6">
    <location>
        <begin position="388"/>
        <end position="411"/>
    </location>
</feature>
<feature type="domain" description="Polycystin" evidence="8">
    <location>
        <begin position="88"/>
        <end position="301"/>
    </location>
</feature>
<dbReference type="EMBL" id="JNBS01005008">
    <property type="protein sequence ID" value="OQR81385.1"/>
    <property type="molecule type" value="Genomic_DNA"/>
</dbReference>
<comment type="similarity">
    <text evidence="2">Belongs to the polycystin family.</text>
</comment>
<dbReference type="AlphaFoldDB" id="A0A1V9Y6M8"/>
<keyword evidence="4 6" id="KW-1133">Transmembrane helix</keyword>
<protein>
    <submittedName>
        <fullName evidence="9">Uncharacterized protein</fullName>
    </submittedName>
</protein>
<gene>
    <name evidence="9" type="ORF">THRCLA_23386</name>
</gene>
<name>A0A1V9Y6M8_9STRA</name>
<keyword evidence="10" id="KW-1185">Reference proteome</keyword>
<organism evidence="9 10">
    <name type="scientific">Thraustotheca clavata</name>
    <dbReference type="NCBI Taxonomy" id="74557"/>
    <lineage>
        <taxon>Eukaryota</taxon>
        <taxon>Sar</taxon>
        <taxon>Stramenopiles</taxon>
        <taxon>Oomycota</taxon>
        <taxon>Saprolegniomycetes</taxon>
        <taxon>Saprolegniales</taxon>
        <taxon>Achlyaceae</taxon>
        <taxon>Thraustotheca</taxon>
    </lineage>
</organism>
<dbReference type="PANTHER" id="PTHR10877:SF183">
    <property type="entry name" value="AT14535P-RELATED"/>
    <property type="match status" value="1"/>
</dbReference>
<evidence type="ECO:0000256" key="4">
    <source>
        <dbReference type="ARBA" id="ARBA00022989"/>
    </source>
</evidence>
<evidence type="ECO:0000259" key="7">
    <source>
        <dbReference type="Pfam" id="PF08016"/>
    </source>
</evidence>
<dbReference type="InterPro" id="IPR046791">
    <property type="entry name" value="Polycystin_dom"/>
</dbReference>
<dbReference type="STRING" id="74557.A0A1V9Y6M8"/>
<feature type="transmembrane region" description="Helical" evidence="6">
    <location>
        <begin position="310"/>
        <end position="329"/>
    </location>
</feature>
<evidence type="ECO:0000313" key="10">
    <source>
        <dbReference type="Proteomes" id="UP000243217"/>
    </source>
</evidence>
<feature type="transmembrane region" description="Helical" evidence="6">
    <location>
        <begin position="536"/>
        <end position="556"/>
    </location>
</feature>
<feature type="transmembrane region" description="Helical" evidence="6">
    <location>
        <begin position="431"/>
        <end position="454"/>
    </location>
</feature>